<evidence type="ECO:0000313" key="2">
    <source>
        <dbReference type="Proteomes" id="UP000219922"/>
    </source>
</evidence>
<protein>
    <submittedName>
        <fullName evidence="1">Uncharacterized protein</fullName>
    </submittedName>
</protein>
<organism evidence="1 2">
    <name type="scientific">Bacillus cereus</name>
    <dbReference type="NCBI Taxonomy" id="1396"/>
    <lineage>
        <taxon>Bacteria</taxon>
        <taxon>Bacillati</taxon>
        <taxon>Bacillota</taxon>
        <taxon>Bacilli</taxon>
        <taxon>Bacillales</taxon>
        <taxon>Bacillaceae</taxon>
        <taxon>Bacillus</taxon>
        <taxon>Bacillus cereus group</taxon>
    </lineage>
</organism>
<dbReference type="AlphaFoldDB" id="A0A9X6XV13"/>
<comment type="caution">
    <text evidence="1">The sequence shown here is derived from an EMBL/GenBank/DDBJ whole genome shotgun (WGS) entry which is preliminary data.</text>
</comment>
<reference evidence="1 2" key="1">
    <citation type="submission" date="2017-09" db="EMBL/GenBank/DDBJ databases">
        <title>Large-scale bioinformatics analysis of Bacillus genomes uncovers conserved roles of natural products in bacterial physiology.</title>
        <authorList>
            <consortium name="Agbiome Team Llc"/>
            <person name="Bleich R.M."/>
            <person name="Grubbs K.J."/>
            <person name="Santa Maria K.C."/>
            <person name="Allen S.E."/>
            <person name="Farag S."/>
            <person name="Shank E.A."/>
            <person name="Bowers A."/>
        </authorList>
    </citation>
    <scope>NUCLEOTIDE SEQUENCE [LARGE SCALE GENOMIC DNA]</scope>
    <source>
        <strain evidence="1 2">AFS092789</strain>
    </source>
</reference>
<dbReference type="EMBL" id="NVMX01000383">
    <property type="protein sequence ID" value="PDZ93816.1"/>
    <property type="molecule type" value="Genomic_DNA"/>
</dbReference>
<accession>A0A9X6XV13</accession>
<name>A0A9X6XV13_BACCE</name>
<proteinExistence type="predicted"/>
<sequence length="74" mass="8371">MKAFEVHYDTSDTSTNGIVLVEDESKLEKALAQKDNDFELGSAYSRITYKREIPLSTVMVKDLSVVELLKLMSK</sequence>
<dbReference type="RefSeq" id="WP_098007513.1">
    <property type="nucleotide sequence ID" value="NZ_NVMX01000383.1"/>
</dbReference>
<evidence type="ECO:0000313" key="1">
    <source>
        <dbReference type="EMBL" id="PDZ93816.1"/>
    </source>
</evidence>
<dbReference type="Proteomes" id="UP000219922">
    <property type="component" value="Unassembled WGS sequence"/>
</dbReference>
<gene>
    <name evidence="1" type="ORF">CON36_37180</name>
</gene>